<dbReference type="AlphaFoldDB" id="A0A1Y1CQI6"/>
<evidence type="ECO:0000313" key="1">
    <source>
        <dbReference type="EMBL" id="BAX82645.1"/>
    </source>
</evidence>
<dbReference type="EMBL" id="AP018042">
    <property type="protein sequence ID" value="BAX82645.1"/>
    <property type="molecule type" value="Genomic_DNA"/>
</dbReference>
<reference evidence="1 2" key="1">
    <citation type="journal article" date="2018" name="Mar. Genomics">
        <title>Complete genome sequence of Marinifilaceae bacterium strain SPP2, isolated from the Antarctic marine sediment.</title>
        <authorList>
            <person name="Watanabe M."/>
            <person name="Kojima H."/>
            <person name="Fukui M."/>
        </authorList>
    </citation>
    <scope>NUCLEOTIDE SEQUENCE [LARGE SCALE GENOMIC DNA]</scope>
    <source>
        <strain evidence="1 2">SPP2</strain>
    </source>
</reference>
<accession>A0A1Y1CQI6</accession>
<dbReference type="KEGG" id="mbas:ALGA_4355"/>
<proteinExistence type="predicted"/>
<dbReference type="Proteomes" id="UP000218267">
    <property type="component" value="Chromosome"/>
</dbReference>
<protein>
    <submittedName>
        <fullName evidence="1">Uncharacterized protein</fullName>
    </submittedName>
</protein>
<name>A0A1Y1CQI6_9BACT</name>
<organism evidence="1 2">
    <name type="scientific">Labilibaculum antarcticum</name>
    <dbReference type="NCBI Taxonomy" id="1717717"/>
    <lineage>
        <taxon>Bacteria</taxon>
        <taxon>Pseudomonadati</taxon>
        <taxon>Bacteroidota</taxon>
        <taxon>Bacteroidia</taxon>
        <taxon>Marinilabiliales</taxon>
        <taxon>Marinifilaceae</taxon>
        <taxon>Labilibaculum</taxon>
    </lineage>
</organism>
<keyword evidence="2" id="KW-1185">Reference proteome</keyword>
<dbReference type="Pfam" id="PF19781">
    <property type="entry name" value="DUF6266"/>
    <property type="match status" value="1"/>
</dbReference>
<sequence>MANIKDKLLTGLVGQVIISHRYGKTYLRSKPTHVKNPRTPGQVNQRGKFKAASNFVSLNLVELIRPFWNPEARRNAMSGQNLFCKLNTHAFTIDGVPDMAKLKLTSGDLGGIEEFKAVIIEKNSICFNWHNNSRDKKTSDSNEFKLFGMNANLKVEEISTDAIRKSETFLFDLNENVYSYLFCFFWNPKLELASESEWVDCSQFWTSEIKLEELTYVPEVK</sequence>
<dbReference type="InterPro" id="IPR046233">
    <property type="entry name" value="DUF6266"/>
</dbReference>
<dbReference type="RefSeq" id="WP_096433130.1">
    <property type="nucleotide sequence ID" value="NZ_AP018042.1"/>
</dbReference>
<dbReference type="OrthoDB" id="656016at2"/>
<gene>
    <name evidence="1" type="ORF">ALGA_4355</name>
</gene>
<reference evidence="2" key="2">
    <citation type="journal article" date="2020" name="Antonie Van Leeuwenhoek">
        <title>Labilibaculum antarcticum sp. nov., a novel facultative anaerobic, psychrotorelant bacterium isolated from marine sediment of Antarctica.</title>
        <authorList>
            <person name="Watanabe M."/>
            <person name="Kojima H."/>
            <person name="Fukui M."/>
        </authorList>
    </citation>
    <scope>NUCLEOTIDE SEQUENCE [LARGE SCALE GENOMIC DNA]</scope>
    <source>
        <strain evidence="2">SPP2</strain>
    </source>
</reference>
<evidence type="ECO:0000313" key="2">
    <source>
        <dbReference type="Proteomes" id="UP000218267"/>
    </source>
</evidence>